<dbReference type="GO" id="GO:0016831">
    <property type="term" value="F:carboxy-lyase activity"/>
    <property type="evidence" value="ECO:0007669"/>
    <property type="project" value="InterPro"/>
</dbReference>
<evidence type="ECO:0000256" key="2">
    <source>
        <dbReference type="SAM" id="MobiDB-lite"/>
    </source>
</evidence>
<dbReference type="Proteomes" id="UP000516373">
    <property type="component" value="Chromosome"/>
</dbReference>
<accession>A0A7G1NEF6</accession>
<gene>
    <name evidence="4" type="ORF">GCM10017668_29740</name>
</gene>
<sequence>MPSYYGDPTAPLHDFEGAGPHPVTETGMSEQRKASEEAGEVRRFWGRLGLPGLIDVHTHFMPERVLHKVWDYFDSNGPLVGGLEWPITYRRAEEERAALLRDFGVRAFTSMLYPHKPGMATWLNGWAADFARRTPDCLHTATLYPEPDVETYVREAVEAGARVFKAHVQVGAYDPADERLDPAWGVLAEAGIPVVMHCGSGPAPGKHTGPEPVARVLARHPRLRLIVAHMGMPEYEEFLDLAERYDEVRLDTTMAFTDFTEDFMPYPREALPRFAALGDRILLGSDFPNIPYPYLHQLQALERLDLGEEWLRAVCHDNAAALFCADVSARDPRTCPSPAPSG</sequence>
<dbReference type="AlphaFoldDB" id="A0A7G1NEF6"/>
<dbReference type="GO" id="GO:0005737">
    <property type="term" value="C:cytoplasm"/>
    <property type="evidence" value="ECO:0007669"/>
    <property type="project" value="TreeGrafter"/>
</dbReference>
<feature type="region of interest" description="Disordered" evidence="2">
    <location>
        <begin position="1"/>
        <end position="35"/>
    </location>
</feature>
<dbReference type="CDD" id="cd01292">
    <property type="entry name" value="metallo-dependent_hydrolases"/>
    <property type="match status" value="1"/>
</dbReference>
<dbReference type="EMBL" id="AP023439">
    <property type="protein sequence ID" value="BCL21131.1"/>
    <property type="molecule type" value="Genomic_DNA"/>
</dbReference>
<proteinExistence type="predicted"/>
<keyword evidence="4" id="KW-0378">Hydrolase</keyword>
<dbReference type="Gene3D" id="3.20.20.140">
    <property type="entry name" value="Metal-dependent hydrolases"/>
    <property type="match status" value="1"/>
</dbReference>
<dbReference type="PANTHER" id="PTHR21240:SF28">
    <property type="entry name" value="ISO-OROTATE DECARBOXYLASE (EUROFUNG)"/>
    <property type="match status" value="1"/>
</dbReference>
<dbReference type="KEGG" id="stui:GCM10017668_29740"/>
<keyword evidence="1" id="KW-0456">Lyase</keyword>
<name>A0A7G1NEF6_9ACTN</name>
<protein>
    <submittedName>
        <fullName evidence="4">Amidohydrolase</fullName>
    </submittedName>
</protein>
<dbReference type="InterPro" id="IPR032466">
    <property type="entry name" value="Metal_Hydrolase"/>
</dbReference>
<evidence type="ECO:0000313" key="4">
    <source>
        <dbReference type="EMBL" id="BCL21131.1"/>
    </source>
</evidence>
<evidence type="ECO:0000256" key="1">
    <source>
        <dbReference type="ARBA" id="ARBA00023239"/>
    </source>
</evidence>
<dbReference type="GO" id="GO:0016787">
    <property type="term" value="F:hydrolase activity"/>
    <property type="evidence" value="ECO:0007669"/>
    <property type="project" value="UniProtKB-KW"/>
</dbReference>
<dbReference type="GO" id="GO:0019748">
    <property type="term" value="P:secondary metabolic process"/>
    <property type="evidence" value="ECO:0007669"/>
    <property type="project" value="TreeGrafter"/>
</dbReference>
<feature type="domain" description="Amidohydrolase-related" evidence="3">
    <location>
        <begin position="54"/>
        <end position="323"/>
    </location>
</feature>
<organism evidence="4 5">
    <name type="scientific">Streptomyces tuirus</name>
    <dbReference type="NCBI Taxonomy" id="68278"/>
    <lineage>
        <taxon>Bacteria</taxon>
        <taxon>Bacillati</taxon>
        <taxon>Actinomycetota</taxon>
        <taxon>Actinomycetes</taxon>
        <taxon>Kitasatosporales</taxon>
        <taxon>Streptomycetaceae</taxon>
        <taxon>Streptomyces</taxon>
    </lineage>
</organism>
<dbReference type="PANTHER" id="PTHR21240">
    <property type="entry name" value="2-AMINO-3-CARBOXYLMUCONATE-6-SEMIALDEHYDE DECARBOXYLASE"/>
    <property type="match status" value="1"/>
</dbReference>
<evidence type="ECO:0000313" key="5">
    <source>
        <dbReference type="Proteomes" id="UP000516373"/>
    </source>
</evidence>
<dbReference type="Pfam" id="PF04909">
    <property type="entry name" value="Amidohydro_2"/>
    <property type="match status" value="1"/>
</dbReference>
<dbReference type="InterPro" id="IPR032465">
    <property type="entry name" value="ACMSD"/>
</dbReference>
<dbReference type="SUPFAM" id="SSF51556">
    <property type="entry name" value="Metallo-dependent hydrolases"/>
    <property type="match status" value="1"/>
</dbReference>
<evidence type="ECO:0000259" key="3">
    <source>
        <dbReference type="Pfam" id="PF04909"/>
    </source>
</evidence>
<dbReference type="InterPro" id="IPR006680">
    <property type="entry name" value="Amidohydro-rel"/>
</dbReference>
<reference evidence="4 5" key="1">
    <citation type="journal article" date="2014" name="Int. J. Syst. Evol. Microbiol.">
        <title>Complete genome sequence of Corynebacterium casei LMG S-19264T (=DSM 44701T), isolated from a smear-ripened cheese.</title>
        <authorList>
            <consortium name="US DOE Joint Genome Institute (JGI-PGF)"/>
            <person name="Walter F."/>
            <person name="Albersmeier A."/>
            <person name="Kalinowski J."/>
            <person name="Ruckert C."/>
        </authorList>
    </citation>
    <scope>NUCLEOTIDE SEQUENCE [LARGE SCALE GENOMIC DNA]</scope>
    <source>
        <strain evidence="4 5">JCM 4255</strain>
    </source>
</reference>